<dbReference type="EMBL" id="GGFL01010940">
    <property type="protein sequence ID" value="MBW75118.1"/>
    <property type="molecule type" value="Transcribed_RNA"/>
</dbReference>
<reference evidence="1" key="1">
    <citation type="submission" date="2018-01" db="EMBL/GenBank/DDBJ databases">
        <title>An insight into the sialome of Amazonian anophelines.</title>
        <authorList>
            <person name="Ribeiro J.M."/>
            <person name="Scarpassa V."/>
            <person name="Calvo E."/>
        </authorList>
    </citation>
    <scope>NUCLEOTIDE SEQUENCE</scope>
</reference>
<sequence length="84" mass="8333">MISVGPVVGLWCVVSSSSRSASSEVISTTGVPPVVVLLATPAFPRCSSASISSSVTTADDVSSAGFEASDARSGMASVVTYFTG</sequence>
<organism evidence="1">
    <name type="scientific">Anopheles darlingi</name>
    <name type="common">Mosquito</name>
    <dbReference type="NCBI Taxonomy" id="43151"/>
    <lineage>
        <taxon>Eukaryota</taxon>
        <taxon>Metazoa</taxon>
        <taxon>Ecdysozoa</taxon>
        <taxon>Arthropoda</taxon>
        <taxon>Hexapoda</taxon>
        <taxon>Insecta</taxon>
        <taxon>Pterygota</taxon>
        <taxon>Neoptera</taxon>
        <taxon>Endopterygota</taxon>
        <taxon>Diptera</taxon>
        <taxon>Nematocera</taxon>
        <taxon>Culicoidea</taxon>
        <taxon>Culicidae</taxon>
        <taxon>Anophelinae</taxon>
        <taxon>Anopheles</taxon>
    </lineage>
</organism>
<protein>
    <submittedName>
        <fullName evidence="1">Putative secreted protein</fullName>
    </submittedName>
</protein>
<dbReference type="AlphaFoldDB" id="A0A2M4DDE4"/>
<evidence type="ECO:0000313" key="1">
    <source>
        <dbReference type="EMBL" id="MBW75118.1"/>
    </source>
</evidence>
<accession>A0A2M4DDE4</accession>
<name>A0A2M4DDE4_ANODA</name>
<proteinExistence type="predicted"/>